<evidence type="ECO:0000259" key="1">
    <source>
        <dbReference type="PROSITE" id="PS51186"/>
    </source>
</evidence>
<dbReference type="RefSeq" id="WP_013021375.1">
    <property type="nucleotide sequence ID" value="NC_013947.1"/>
</dbReference>
<dbReference type="InterPro" id="IPR000182">
    <property type="entry name" value="GNAT_dom"/>
</dbReference>
<accession>D3Q2Q3</accession>
<keyword evidence="2" id="KW-0808">Transferase</keyword>
<dbReference type="eggNOG" id="COG1670">
    <property type="taxonomic scope" value="Bacteria"/>
</dbReference>
<gene>
    <name evidence="2" type="ordered locus">Snas_6181</name>
</gene>
<dbReference type="HOGENOM" id="CLU_013985_31_0_11"/>
<dbReference type="Gene3D" id="3.40.630.30">
    <property type="match status" value="1"/>
</dbReference>
<dbReference type="GO" id="GO:0016747">
    <property type="term" value="F:acyltransferase activity, transferring groups other than amino-acyl groups"/>
    <property type="evidence" value="ECO:0007669"/>
    <property type="project" value="InterPro"/>
</dbReference>
<proteinExistence type="predicted"/>
<dbReference type="PANTHER" id="PTHR43328:SF1">
    <property type="entry name" value="N-ACETYLTRANSFERASE DOMAIN-CONTAINING PROTEIN"/>
    <property type="match status" value="1"/>
</dbReference>
<feature type="domain" description="N-acetyltransferase" evidence="1">
    <location>
        <begin position="4"/>
        <end position="154"/>
    </location>
</feature>
<dbReference type="PROSITE" id="PS51186">
    <property type="entry name" value="GNAT"/>
    <property type="match status" value="1"/>
</dbReference>
<keyword evidence="3" id="KW-1185">Reference proteome</keyword>
<dbReference type="EMBL" id="CP001778">
    <property type="protein sequence ID" value="ADD45804.1"/>
    <property type="molecule type" value="Genomic_DNA"/>
</dbReference>
<dbReference type="KEGG" id="sna:Snas_6181"/>
<organism evidence="2 3">
    <name type="scientific">Stackebrandtia nassauensis (strain DSM 44728 / CIP 108903 / NRRL B-16338 / NBRC 102104 / LLR-40K-21)</name>
    <dbReference type="NCBI Taxonomy" id="446470"/>
    <lineage>
        <taxon>Bacteria</taxon>
        <taxon>Bacillati</taxon>
        <taxon>Actinomycetota</taxon>
        <taxon>Actinomycetes</taxon>
        <taxon>Glycomycetales</taxon>
        <taxon>Glycomycetaceae</taxon>
        <taxon>Stackebrandtia</taxon>
    </lineage>
</organism>
<protein>
    <submittedName>
        <fullName evidence="2">GCN5-related N-acetyltransferase</fullName>
    </submittedName>
</protein>
<dbReference type="SUPFAM" id="SSF55729">
    <property type="entry name" value="Acyl-CoA N-acyltransferases (Nat)"/>
    <property type="match status" value="1"/>
</dbReference>
<sequence>MSEVRLRDCVAADLETFYANETDADAARRVNFPPRTREAFLAHWNDRILADPGVVKRTVVVDARVAGNIVCWDAEGEREVGYWFGREFWGRGIGTAAVRAFVDGVPWRPLYAKAAAANIASVRLLEKCGFAFDSAFAAPNAYGDGEVEHVKTRLD</sequence>
<dbReference type="OrthoDB" id="9801656at2"/>
<dbReference type="Proteomes" id="UP000000844">
    <property type="component" value="Chromosome"/>
</dbReference>
<name>D3Q2Q3_STANL</name>
<dbReference type="PANTHER" id="PTHR43328">
    <property type="entry name" value="ACETYLTRANSFERASE-RELATED"/>
    <property type="match status" value="1"/>
</dbReference>
<dbReference type="STRING" id="446470.Snas_6181"/>
<evidence type="ECO:0000313" key="2">
    <source>
        <dbReference type="EMBL" id="ADD45804.1"/>
    </source>
</evidence>
<dbReference type="Pfam" id="PF13302">
    <property type="entry name" value="Acetyltransf_3"/>
    <property type="match status" value="1"/>
</dbReference>
<reference evidence="2 3" key="1">
    <citation type="journal article" date="2009" name="Stand. Genomic Sci.">
        <title>Complete genome sequence of Stackebrandtia nassauensis type strain (LLR-40K-21).</title>
        <authorList>
            <person name="Munk C."/>
            <person name="Lapidus A."/>
            <person name="Copeland A."/>
            <person name="Jando M."/>
            <person name="Mayilraj S."/>
            <person name="Glavina Del Rio T."/>
            <person name="Nolan M."/>
            <person name="Chen F."/>
            <person name="Lucas S."/>
            <person name="Tice H."/>
            <person name="Cheng J.F."/>
            <person name="Han C."/>
            <person name="Detter J.C."/>
            <person name="Bruce D."/>
            <person name="Goodwin L."/>
            <person name="Chain P."/>
            <person name="Pitluck S."/>
            <person name="Goker M."/>
            <person name="Ovchinikova G."/>
            <person name="Pati A."/>
            <person name="Ivanova N."/>
            <person name="Mavromatis K."/>
            <person name="Chen A."/>
            <person name="Palaniappan K."/>
            <person name="Land M."/>
            <person name="Hauser L."/>
            <person name="Chang Y.J."/>
            <person name="Jeffries C.D."/>
            <person name="Bristow J."/>
            <person name="Eisen J.A."/>
            <person name="Markowitz V."/>
            <person name="Hugenholtz P."/>
            <person name="Kyrpides N.C."/>
            <person name="Klenk H.P."/>
        </authorList>
    </citation>
    <scope>NUCLEOTIDE SEQUENCE [LARGE SCALE GENOMIC DNA]</scope>
    <source>
        <strain evidence="3">DSM 44728 / CIP 108903 / NRRL B-16338 / NBRC 102104 / LLR-40K-21</strain>
    </source>
</reference>
<dbReference type="InterPro" id="IPR016181">
    <property type="entry name" value="Acyl_CoA_acyltransferase"/>
</dbReference>
<dbReference type="AlphaFoldDB" id="D3Q2Q3"/>
<evidence type="ECO:0000313" key="3">
    <source>
        <dbReference type="Proteomes" id="UP000000844"/>
    </source>
</evidence>